<protein>
    <submittedName>
        <fullName evidence="10">Protease</fullName>
    </submittedName>
</protein>
<comment type="similarity">
    <text evidence="1">Belongs to the peptidase S1C family.</text>
</comment>
<evidence type="ECO:0000256" key="2">
    <source>
        <dbReference type="ARBA" id="ARBA00022670"/>
    </source>
</evidence>
<dbReference type="SUPFAM" id="SSF50494">
    <property type="entry name" value="Trypsin-like serine proteases"/>
    <property type="match status" value="1"/>
</dbReference>
<evidence type="ECO:0000256" key="8">
    <source>
        <dbReference type="PIRSR" id="PIRSR611782-2"/>
    </source>
</evidence>
<sequence>MEKFNLNSSLKKFGAAALAALILFAGGAAGSYIATRYTVTEAGISTATNPGGAAVASTPTEYDQRNPYVAIVKRSSPAVVNIDVETMVTEQPMVNPFQGNPFFEEFFGEEFFGPQQRQSQPRKVPRRGKGSGFIVSKEGYILTNNHVVEDADKIKVTMLDGRTFDAKKVGQDPTFDLAVIQIKAKDLPVLQLGDSSATEVGEQVVAIGNPHGFENTVTAGIISAKNRTLQAPGINFQGFLQTDAAINPGNSGGPLIDLNGNVIGINTAIVPYAQGIGFAIPVNMAKQIMDDLIKHGEVRRGWLGVTVQPLTASLVEAYKIPTKEGSIVADVQKGSPAEKFGLKRGDVIISVGDSKVKNSEDVVFAVRNRLAGEKVPFEIYRDGKKMTVEVTLGDMDSVPGARRQSSSSRGGQQSAPKESTRMGITVVLNSPEFSKQYELSETDGVVVTKIAQGSQGQRLGLRPGDVILEINRQKINSIADWERMMSAKKGALGFLVSRDGQTLFISVGK</sequence>
<dbReference type="PANTHER" id="PTHR22939">
    <property type="entry name" value="SERINE PROTEASE FAMILY S1C HTRA-RELATED"/>
    <property type="match status" value="1"/>
</dbReference>
<feature type="active site" description="Charge relay system" evidence="7">
    <location>
        <position position="146"/>
    </location>
</feature>
<dbReference type="InterPro" id="IPR011782">
    <property type="entry name" value="Pept_S1C_Do"/>
</dbReference>
<feature type="binding site" evidence="8">
    <location>
        <position position="85"/>
    </location>
    <ligand>
        <name>substrate</name>
    </ligand>
</feature>
<reference evidence="10" key="1">
    <citation type="submission" date="2016-08" db="EMBL/GenBank/DDBJ databases">
        <title>Complete genome of Cloacibacillus porcorum.</title>
        <authorList>
            <person name="Looft T."/>
            <person name="Bayles D.O."/>
            <person name="Alt D.P."/>
        </authorList>
    </citation>
    <scope>NUCLEOTIDE SEQUENCE [LARGE SCALE GENOMIC DNA]</scope>
    <source>
        <strain evidence="10">CL-84</strain>
    </source>
</reference>
<dbReference type="EMBL" id="CP016757">
    <property type="protein sequence ID" value="ANZ45570.1"/>
    <property type="molecule type" value="Genomic_DNA"/>
</dbReference>
<proteinExistence type="inferred from homology"/>
<dbReference type="GeneID" id="83058396"/>
<gene>
    <name evidence="10" type="ORF">BED41_11110</name>
</gene>
<evidence type="ECO:0000313" key="11">
    <source>
        <dbReference type="Proteomes" id="UP000093044"/>
    </source>
</evidence>
<keyword evidence="5" id="KW-0378">Hydrolase</keyword>
<dbReference type="InterPro" id="IPR001940">
    <property type="entry name" value="Peptidase_S1C"/>
</dbReference>
<evidence type="ECO:0000313" key="10">
    <source>
        <dbReference type="EMBL" id="ANZ45570.1"/>
    </source>
</evidence>
<keyword evidence="3" id="KW-0732">Signal</keyword>
<feature type="region of interest" description="Disordered" evidence="9">
    <location>
        <begin position="393"/>
        <end position="421"/>
    </location>
</feature>
<dbReference type="SUPFAM" id="SSF50156">
    <property type="entry name" value="PDZ domain-like"/>
    <property type="match status" value="2"/>
</dbReference>
<feature type="binding site" evidence="8">
    <location>
        <begin position="249"/>
        <end position="251"/>
    </location>
    <ligand>
        <name>substrate</name>
    </ligand>
</feature>
<keyword evidence="2 10" id="KW-0645">Protease</keyword>
<dbReference type="FunFam" id="2.40.10.10:FF:000001">
    <property type="entry name" value="Periplasmic serine protease DegS"/>
    <property type="match status" value="1"/>
</dbReference>
<feature type="binding site" evidence="8">
    <location>
        <position position="146"/>
    </location>
    <ligand>
        <name>substrate</name>
    </ligand>
</feature>
<dbReference type="NCBIfam" id="TIGR02037">
    <property type="entry name" value="degP_htrA_DO"/>
    <property type="match status" value="1"/>
</dbReference>
<dbReference type="STRING" id="1197717.BED41_11110"/>
<evidence type="ECO:0000256" key="5">
    <source>
        <dbReference type="ARBA" id="ARBA00022801"/>
    </source>
</evidence>
<dbReference type="InterPro" id="IPR001478">
    <property type="entry name" value="PDZ"/>
</dbReference>
<dbReference type="SMART" id="SM00228">
    <property type="entry name" value="PDZ"/>
    <property type="match status" value="2"/>
</dbReference>
<dbReference type="PRINTS" id="PR00834">
    <property type="entry name" value="PROTEASES2C"/>
</dbReference>
<dbReference type="Pfam" id="PF13365">
    <property type="entry name" value="Trypsin_2"/>
    <property type="match status" value="1"/>
</dbReference>
<dbReference type="PANTHER" id="PTHR22939:SF129">
    <property type="entry name" value="SERINE PROTEASE HTRA2, MITOCHONDRIAL"/>
    <property type="match status" value="1"/>
</dbReference>
<evidence type="ECO:0000256" key="4">
    <source>
        <dbReference type="ARBA" id="ARBA00022737"/>
    </source>
</evidence>
<dbReference type="Proteomes" id="UP000093044">
    <property type="component" value="Chromosome"/>
</dbReference>
<dbReference type="InterPro" id="IPR036034">
    <property type="entry name" value="PDZ_sf"/>
</dbReference>
<dbReference type="Pfam" id="PF00595">
    <property type="entry name" value="PDZ"/>
    <property type="match status" value="1"/>
</dbReference>
<dbReference type="KEGG" id="cpor:BED41_11110"/>
<dbReference type="OrthoDB" id="9758917at2"/>
<keyword evidence="6" id="KW-0720">Serine protease</keyword>
<evidence type="ECO:0000256" key="3">
    <source>
        <dbReference type="ARBA" id="ARBA00022729"/>
    </source>
</evidence>
<feature type="active site" description="Charge relay system" evidence="7">
    <location>
        <position position="251"/>
    </location>
</feature>
<keyword evidence="4" id="KW-0677">Repeat</keyword>
<name>A0A1B2I6H8_9BACT</name>
<evidence type="ECO:0000256" key="7">
    <source>
        <dbReference type="PIRSR" id="PIRSR611782-1"/>
    </source>
</evidence>
<feature type="compositionally biased region" description="Low complexity" evidence="9">
    <location>
        <begin position="400"/>
        <end position="415"/>
    </location>
</feature>
<dbReference type="AlphaFoldDB" id="A0A1B2I6H8"/>
<dbReference type="GO" id="GO:0004252">
    <property type="term" value="F:serine-type endopeptidase activity"/>
    <property type="evidence" value="ECO:0007669"/>
    <property type="project" value="InterPro"/>
</dbReference>
<evidence type="ECO:0000256" key="6">
    <source>
        <dbReference type="ARBA" id="ARBA00022825"/>
    </source>
</evidence>
<dbReference type="CDD" id="cd10839">
    <property type="entry name" value="cpPDZ1_DegP-like"/>
    <property type="match status" value="1"/>
</dbReference>
<dbReference type="PROSITE" id="PS50106">
    <property type="entry name" value="PDZ"/>
    <property type="match status" value="2"/>
</dbReference>
<dbReference type="InterPro" id="IPR009003">
    <property type="entry name" value="Peptidase_S1_PA"/>
</dbReference>
<evidence type="ECO:0000256" key="9">
    <source>
        <dbReference type="SAM" id="MobiDB-lite"/>
    </source>
</evidence>
<dbReference type="Gene3D" id="2.30.42.10">
    <property type="match status" value="2"/>
</dbReference>
<organism evidence="10 11">
    <name type="scientific">Cloacibacillus porcorum</name>
    <dbReference type="NCBI Taxonomy" id="1197717"/>
    <lineage>
        <taxon>Bacteria</taxon>
        <taxon>Thermotogati</taxon>
        <taxon>Synergistota</taxon>
        <taxon>Synergistia</taxon>
        <taxon>Synergistales</taxon>
        <taxon>Synergistaceae</taxon>
        <taxon>Cloacibacillus</taxon>
    </lineage>
</organism>
<keyword evidence="11" id="KW-1185">Reference proteome</keyword>
<feature type="active site" description="Charge relay system" evidence="7">
    <location>
        <position position="176"/>
    </location>
</feature>
<dbReference type="Pfam" id="PF13180">
    <property type="entry name" value="PDZ_2"/>
    <property type="match status" value="1"/>
</dbReference>
<dbReference type="GO" id="GO:0006508">
    <property type="term" value="P:proteolysis"/>
    <property type="evidence" value="ECO:0007669"/>
    <property type="project" value="UniProtKB-KW"/>
</dbReference>
<dbReference type="RefSeq" id="WP_066746128.1">
    <property type="nucleotide sequence ID" value="NZ_CALCLR010000080.1"/>
</dbReference>
<dbReference type="Gene3D" id="2.40.10.120">
    <property type="match status" value="1"/>
</dbReference>
<evidence type="ECO:0000256" key="1">
    <source>
        <dbReference type="ARBA" id="ARBA00010541"/>
    </source>
</evidence>
<accession>A0A1B2I6H8</accession>
<feature type="binding site" evidence="8">
    <location>
        <position position="176"/>
    </location>
    <ligand>
        <name>substrate</name>
    </ligand>
</feature>